<feature type="chain" id="PRO_5011958673" description="DUF2946 domain-containing protein" evidence="2">
    <location>
        <begin position="22"/>
        <end position="113"/>
    </location>
</feature>
<evidence type="ECO:0000313" key="4">
    <source>
        <dbReference type="Proteomes" id="UP000186336"/>
    </source>
</evidence>
<keyword evidence="2" id="KW-0732">Signal</keyword>
<name>A0A1P8MZV9_9RHOB</name>
<organism evidence="3 4">
    <name type="scientific">Tateyamaria omphalii</name>
    <dbReference type="NCBI Taxonomy" id="299262"/>
    <lineage>
        <taxon>Bacteria</taxon>
        <taxon>Pseudomonadati</taxon>
        <taxon>Pseudomonadota</taxon>
        <taxon>Alphaproteobacteria</taxon>
        <taxon>Rhodobacterales</taxon>
        <taxon>Roseobacteraceae</taxon>
        <taxon>Tateyamaria</taxon>
    </lineage>
</organism>
<evidence type="ECO:0000256" key="2">
    <source>
        <dbReference type="SAM" id="SignalP"/>
    </source>
</evidence>
<evidence type="ECO:0008006" key="5">
    <source>
        <dbReference type="Google" id="ProtNLM"/>
    </source>
</evidence>
<feature type="compositionally biased region" description="Low complexity" evidence="1">
    <location>
        <begin position="100"/>
        <end position="113"/>
    </location>
</feature>
<evidence type="ECO:0000256" key="1">
    <source>
        <dbReference type="SAM" id="MobiDB-lite"/>
    </source>
</evidence>
<accession>A0A1P8MZV9</accession>
<proteinExistence type="predicted"/>
<dbReference type="Proteomes" id="UP000186336">
    <property type="component" value="Chromosome"/>
</dbReference>
<gene>
    <name evidence="3" type="ORF">BWR18_01410</name>
</gene>
<dbReference type="EMBL" id="CP019312">
    <property type="protein sequence ID" value="APX13616.1"/>
    <property type="molecule type" value="Genomic_DNA"/>
</dbReference>
<dbReference type="KEGG" id="tom:BWR18_01410"/>
<feature type="signal peptide" evidence="2">
    <location>
        <begin position="1"/>
        <end position="21"/>
    </location>
</feature>
<reference evidence="3 4" key="1">
    <citation type="submission" date="2017-01" db="EMBL/GenBank/DDBJ databases">
        <title>Complete genome of Tateyamaria omphalii DOK1-4 isolated from seawater in Dokdo.</title>
        <authorList>
            <person name="Kim J.H."/>
            <person name="Chi W.-J."/>
        </authorList>
    </citation>
    <scope>NUCLEOTIDE SEQUENCE [LARGE SCALE GENOMIC DNA]</scope>
    <source>
        <strain evidence="3 4">DOK1-4</strain>
    </source>
</reference>
<dbReference type="OrthoDB" id="7863585at2"/>
<feature type="region of interest" description="Disordered" evidence="1">
    <location>
        <begin position="93"/>
        <end position="113"/>
    </location>
</feature>
<evidence type="ECO:0000313" key="3">
    <source>
        <dbReference type="EMBL" id="APX13616.1"/>
    </source>
</evidence>
<sequence>MKRALYAIFLSLVLVVTSQSAAMARGSATAVDQIVICSGSTVVTVFVDSDGQPTTAPHLCPDCALHLLAAVIPPAAVATPLFRGTTYVARPAGAAHDGNAVPSPSARAPPVSV</sequence>
<protein>
    <recommendedName>
        <fullName evidence="5">DUF2946 domain-containing protein</fullName>
    </recommendedName>
</protein>
<dbReference type="STRING" id="299262.BWR18_01410"/>
<keyword evidence="4" id="KW-1185">Reference proteome</keyword>
<dbReference type="AlphaFoldDB" id="A0A1P8MZV9"/>
<dbReference type="RefSeq" id="WP_076630047.1">
    <property type="nucleotide sequence ID" value="NZ_CP019312.1"/>
</dbReference>